<dbReference type="Gene3D" id="2.60.220.30">
    <property type="match status" value="2"/>
</dbReference>
<dbReference type="GO" id="GO:0005856">
    <property type="term" value="C:cytoskeleton"/>
    <property type="evidence" value="ECO:0007669"/>
    <property type="project" value="UniProtKB-SubCell"/>
</dbReference>
<dbReference type="GO" id="GO:0045211">
    <property type="term" value="C:postsynaptic membrane"/>
    <property type="evidence" value="ECO:0007669"/>
    <property type="project" value="UniProtKB-SubCell"/>
</dbReference>
<dbReference type="Pfam" id="PF00531">
    <property type="entry name" value="Death"/>
    <property type="match status" value="1"/>
</dbReference>
<evidence type="ECO:0000256" key="12">
    <source>
        <dbReference type="ARBA" id="ARBA00023257"/>
    </source>
</evidence>
<dbReference type="InterPro" id="IPR002110">
    <property type="entry name" value="Ankyrin_rpt"/>
</dbReference>
<dbReference type="PRINTS" id="PR01415">
    <property type="entry name" value="ANKYRIN"/>
</dbReference>
<feature type="repeat" description="ANK" evidence="15">
    <location>
        <begin position="696"/>
        <end position="728"/>
    </location>
</feature>
<dbReference type="InterPro" id="IPR000906">
    <property type="entry name" value="ZU5_dom"/>
</dbReference>
<dbReference type="GO" id="GO:0098900">
    <property type="term" value="P:regulation of action potential"/>
    <property type="evidence" value="ECO:0007669"/>
    <property type="project" value="UniProtKB-ARBA"/>
</dbReference>
<feature type="repeat" description="ANK" evidence="15">
    <location>
        <begin position="630"/>
        <end position="662"/>
    </location>
</feature>
<dbReference type="GO" id="GO:0098771">
    <property type="term" value="P:inorganic ion homeostasis"/>
    <property type="evidence" value="ECO:0007669"/>
    <property type="project" value="UniProtKB-ARBA"/>
</dbReference>
<accession>A0A6P7RBK8</accession>
<dbReference type="InterPro" id="IPR011029">
    <property type="entry name" value="DEATH-like_dom_sf"/>
</dbReference>
<dbReference type="GeneID" id="110303345"/>
<feature type="repeat" description="ANK" evidence="15">
    <location>
        <begin position="465"/>
        <end position="497"/>
    </location>
</feature>
<evidence type="ECO:0000256" key="1">
    <source>
        <dbReference type="ARBA" id="ARBA00004245"/>
    </source>
</evidence>
<keyword evidence="6" id="KW-0677">Repeat</keyword>
<keyword evidence="19" id="KW-1185">Reference proteome</keyword>
<feature type="repeat" description="ANK" evidence="15">
    <location>
        <begin position="399"/>
        <end position="431"/>
    </location>
</feature>
<evidence type="ECO:0000259" key="17">
    <source>
        <dbReference type="PROSITE" id="PS50017"/>
    </source>
</evidence>
<feature type="compositionally biased region" description="Polar residues" evidence="16">
    <location>
        <begin position="1783"/>
        <end position="1794"/>
    </location>
</feature>
<feature type="repeat" description="ANK" evidence="15">
    <location>
        <begin position="234"/>
        <end position="266"/>
    </location>
</feature>
<evidence type="ECO:0000256" key="3">
    <source>
        <dbReference type="ARBA" id="ARBA00022475"/>
    </source>
</evidence>
<feature type="domain" description="ZU5" evidence="18">
    <location>
        <begin position="984"/>
        <end position="1139"/>
    </location>
</feature>
<evidence type="ECO:0000256" key="14">
    <source>
        <dbReference type="ARBA" id="ARBA00034100"/>
    </source>
</evidence>
<feature type="domain" description="ZU5" evidence="18">
    <location>
        <begin position="1141"/>
        <end position="1288"/>
    </location>
</feature>
<dbReference type="RefSeq" id="XP_029338087.1">
    <property type="nucleotide sequence ID" value="XM_029482227.1"/>
</dbReference>
<dbReference type="FunFam" id="2.60.220.30:FF:000002">
    <property type="entry name" value="Ankyrin-3 isoform 2"/>
    <property type="match status" value="1"/>
</dbReference>
<feature type="compositionally biased region" description="Basic and acidic residues" evidence="16">
    <location>
        <begin position="1932"/>
        <end position="1960"/>
    </location>
</feature>
<feature type="region of interest" description="Disordered" evidence="16">
    <location>
        <begin position="1697"/>
        <end position="1739"/>
    </location>
</feature>
<dbReference type="InterPro" id="IPR051165">
    <property type="entry name" value="Multifunctional_ANK_Repeat"/>
</dbReference>
<dbReference type="SUPFAM" id="SSF47986">
    <property type="entry name" value="DEATH domain"/>
    <property type="match status" value="1"/>
</dbReference>
<dbReference type="InterPro" id="IPR037971">
    <property type="entry name" value="Ank3_Death"/>
</dbReference>
<dbReference type="InterPro" id="IPR036770">
    <property type="entry name" value="Ankyrin_rpt-contain_sf"/>
</dbReference>
<feature type="region of interest" description="Disordered" evidence="16">
    <location>
        <begin position="1909"/>
        <end position="1960"/>
    </location>
</feature>
<dbReference type="PANTHER" id="PTHR24123">
    <property type="entry name" value="ANKYRIN REPEAT-CONTAINING"/>
    <property type="match status" value="1"/>
</dbReference>
<keyword evidence="7" id="KW-0770">Synapse</keyword>
<dbReference type="InterPro" id="IPR000488">
    <property type="entry name" value="Death_dom"/>
</dbReference>
<keyword evidence="11" id="KW-0458">Lysosome</keyword>
<dbReference type="Pfam" id="PF13637">
    <property type="entry name" value="Ank_4"/>
    <property type="match status" value="1"/>
</dbReference>
<evidence type="ECO:0000259" key="18">
    <source>
        <dbReference type="PROSITE" id="PS51145"/>
    </source>
</evidence>
<feature type="repeat" description="ANK" evidence="15">
    <location>
        <begin position="106"/>
        <end position="138"/>
    </location>
</feature>
<evidence type="ECO:0000256" key="16">
    <source>
        <dbReference type="SAM" id="MobiDB-lite"/>
    </source>
</evidence>
<feature type="repeat" description="ANK" evidence="15">
    <location>
        <begin position="139"/>
        <end position="171"/>
    </location>
</feature>
<feature type="repeat" description="ANK" evidence="15">
    <location>
        <begin position="663"/>
        <end position="695"/>
    </location>
</feature>
<evidence type="ECO:0000256" key="9">
    <source>
        <dbReference type="ARBA" id="ARBA00023136"/>
    </source>
</evidence>
<feature type="repeat" description="ANK" evidence="15">
    <location>
        <begin position="762"/>
        <end position="794"/>
    </location>
</feature>
<feature type="compositionally biased region" description="Basic and acidic residues" evidence="16">
    <location>
        <begin position="1724"/>
        <end position="1739"/>
    </location>
</feature>
<feature type="repeat" description="ANK" evidence="15">
    <location>
        <begin position="432"/>
        <end position="464"/>
    </location>
</feature>
<feature type="repeat" description="ANK" evidence="15">
    <location>
        <begin position="498"/>
        <end position="530"/>
    </location>
</feature>
<dbReference type="Pfam" id="PF12796">
    <property type="entry name" value="Ank_2"/>
    <property type="match status" value="8"/>
</dbReference>
<feature type="region of interest" description="Disordered" evidence="16">
    <location>
        <begin position="1605"/>
        <end position="1677"/>
    </location>
</feature>
<evidence type="ECO:0000256" key="6">
    <source>
        <dbReference type="ARBA" id="ARBA00022737"/>
    </source>
</evidence>
<feature type="region of interest" description="Disordered" evidence="16">
    <location>
        <begin position="1783"/>
        <end position="1816"/>
    </location>
</feature>
<dbReference type="InterPro" id="IPR040745">
    <property type="entry name" value="Ankyrin_UPA"/>
</dbReference>
<dbReference type="FunFam" id="2.60.220.30:FF:000001">
    <property type="entry name" value="Ankyrin-3 isoform 2"/>
    <property type="match status" value="1"/>
</dbReference>
<dbReference type="Pfam" id="PF17809">
    <property type="entry name" value="UPA_2"/>
    <property type="match status" value="1"/>
</dbReference>
<feature type="region of interest" description="Disordered" evidence="16">
    <location>
        <begin position="1"/>
        <end position="44"/>
    </location>
</feature>
<evidence type="ECO:0000256" key="5">
    <source>
        <dbReference type="ARBA" id="ARBA00022553"/>
    </source>
</evidence>
<keyword evidence="8 15" id="KW-0040">ANK repeat</keyword>
<dbReference type="PROSITE" id="PS51145">
    <property type="entry name" value="ZU5"/>
    <property type="match status" value="2"/>
</dbReference>
<keyword evidence="4" id="KW-0963">Cytoplasm</keyword>
<dbReference type="SMART" id="SM00248">
    <property type="entry name" value="ANK"/>
    <property type="match status" value="22"/>
</dbReference>
<feature type="repeat" description="ANK" evidence="15">
    <location>
        <begin position="172"/>
        <end position="195"/>
    </location>
</feature>
<dbReference type="PROSITE" id="PS50017">
    <property type="entry name" value="DEATH_DOMAIN"/>
    <property type="match status" value="1"/>
</dbReference>
<evidence type="ECO:0000256" key="4">
    <source>
        <dbReference type="ARBA" id="ARBA00022490"/>
    </source>
</evidence>
<dbReference type="Gene3D" id="1.25.40.20">
    <property type="entry name" value="Ankyrin repeat-containing domain"/>
    <property type="match status" value="3"/>
</dbReference>
<dbReference type="Gene3D" id="1.10.533.10">
    <property type="entry name" value="Death Domain, Fas"/>
    <property type="match status" value="1"/>
</dbReference>
<dbReference type="FunFam" id="1.25.40.20:FF:000003">
    <property type="entry name" value="Ankyrin, isoform B"/>
    <property type="match status" value="1"/>
</dbReference>
<dbReference type="GO" id="GO:0005764">
    <property type="term" value="C:lysosome"/>
    <property type="evidence" value="ECO:0007669"/>
    <property type="project" value="UniProtKB-SubCell"/>
</dbReference>
<name>A0A6P7RBK8_MUSCR</name>
<dbReference type="FunFam" id="1.10.533.10:FF:000002">
    <property type="entry name" value="Ankyrin-3 isoform 2"/>
    <property type="match status" value="1"/>
</dbReference>
<dbReference type="FunFam" id="2.60.40.2660:FF:000001">
    <property type="entry name" value="Ankyrin-3 isoform 2"/>
    <property type="match status" value="1"/>
</dbReference>
<keyword evidence="9" id="KW-0472">Membrane</keyword>
<feature type="repeat" description="ANK" evidence="15">
    <location>
        <begin position="267"/>
        <end position="299"/>
    </location>
</feature>
<feature type="compositionally biased region" description="Basic and acidic residues" evidence="16">
    <location>
        <begin position="1807"/>
        <end position="1816"/>
    </location>
</feature>
<evidence type="ECO:0000256" key="7">
    <source>
        <dbReference type="ARBA" id="ARBA00023018"/>
    </source>
</evidence>
<feature type="repeat" description="ANK" evidence="15">
    <location>
        <begin position="531"/>
        <end position="563"/>
    </location>
</feature>
<dbReference type="GO" id="GO:0072659">
    <property type="term" value="P:protein localization to plasma membrane"/>
    <property type="evidence" value="ECO:0007669"/>
    <property type="project" value="UniProtKB-ARBA"/>
</dbReference>
<feature type="compositionally biased region" description="Basic residues" evidence="16">
    <location>
        <begin position="25"/>
        <end position="38"/>
    </location>
</feature>
<sequence length="1960" mass="214161">MAHAASQLKKNRDLEINAEEETEKKRKHRKRSRDRKKKSDANASYLRAARAGHLEKALDYIKNGVDVNICNQNGLNALHLASKEGHVEVVSELLQREANVDAATKKGNTALHIASLAGQAEVVKVLVTNGANVNAQSQNGFTPLYMAAQENHLEVVRFLLDNGASQSLATEDGFTPLAVALQQGHDQVVSLLLENDTKGKVRLPALHIAARKDDTKAAALLLQNDTNADVESKSGFTPLHIAAHYGNINVATLLLNRAAAVDFTARNDITPLHVASKRGNANMVKLLLDRGAKIDAKTRDGLTPLHCGARSGHEQVVEMLLDRAAPILSKTKNGLSPLHMATQGDHLNCVQLLLQHNVPVDDVTNDYLTALHVAAHCGHYKVAKVLLDKKANPNAKALNGFTPLHIACKKNRIRVMELLLKHGASIQAVTESGLTPIHVAAFMGHVNIVSQLMHHGASPNTTNVRGETALHMAARSGQAEVVRYLVQDGAQVEAKAKDDQTPLHISARLGKADIVQQLLQQGASPNAATTSGYTPLHLAAREGHEDVAAFLLDHGASLSITTKKGFTPLHVAAKYGKLEVASLLLQKSASPDAAGKSGLTPLHVAAHYDNQKVALLLLDQGASPHAAAKNGYTPLHIAAKKNQMDIATSLLEYGADANAVTRQGIASVHLAAQEGHVDMVSLLLSRNANVNLSNKSGLTPLHLAAQEDRVNVAEVLVNQGAHVDAQTKMGYTPLHVGCHYGNIKIVNFLLQHSAKVNAKTKNGYTALHQAAQQGHTHIINVLLQNHASPNELTVNGNTALAIARRLGYISVVDTLKVVTEEIMTTTTITEKHKMNVPETMNEVLDMSDDEVRKASAPEKLSDGEYISDGEEGEDAITGDTDKYLGPQDLKELGDDSLPAEGYVGFSLGARSASLRSFSSDRSYTLNRSSYARDSMMIEELLVPSKEQHLTFTREFDSDSLRHYSWAADTLDNVNLVSSPVHSGFLVSFMVDARGGSMRGSRHHGMRIIIPPRKCTAPTRITCRLVKRHKLANPPPMVEGEGLASRLVEMGPAGAQFLGPVIVEIPHFGSMRGKERELIVLRSENGETWKEHQFDSKNEDLAELLNGMDEELDSPEELGTKRICRIITKDFPQYFAVVSRIKQESNQIGPEGGILSSTTVPLVQASFPEGALTKRIRVGLQAQPVPEETVKKILGNKATFSPIVTVEPRRRKFHKPITMTIPVPPPSGEGVSNGYKGDATPNLRLLCSITGGTSPAQWEDITGTTPLTFIKDCVSFTTNVSARFWLADCHQVLETVGLASQLYRELICVPYMAKFVVFAKTNDPVESSLRCFCMTDDRVDKTLEQQENFEEVARSKDIEVLEGKPIYVDCYGNLAPLTKGGQQLVFNFYSFKENRLPFSIKIRDTSQEPCGRLSFLKEPKTTKGLPQTAVCNLNITLPAHKKAEKADRRQSFASLALRKRYSYLTEPSMSPQSPCERTDIRMAIVADHLGLSWTELARELNFSVDEINQIRVENPNSLISQSFMLLKKWVTRDGKNATTDALTSVLTKINRIDIVTLLEGPIFDYGNISGTRSFADENNVFHDPVDGHPSFQVELETPMGLYCTPPNPFQQDDHFSDISSIESPFRTPSRLSDGLVPSQGNIEHPTGGPPVVTAEDTSLEDSKMDDSVTVTDPADPLDVDESQLKDLCQSECAQCWASVPGVPNDGRQAEPLRPQTRKVGMSSEQEEKGKSGPDEEVTEDKVKSLFEDIQLEEVEAEEMTEDQGQAMLNRVQRAELAMSSLAGWQNETPSGSLESPAQARRLTGGLLDRLEDSSDQARDSITSYLTGEPGKFEANGNHTAEVIPEAKAKPYFPESQNDIGKQSIKENLKPKTHGCGRTEEPLSPLTAYQKSLEETSKLVIEDAPKPCVPVGMKKMTKTTADGKARLNLQEEEGSTRSESKQGEGYKVKTKKEIRNVEKKTH</sequence>
<comment type="subcellular location">
    <subcellularLocation>
        <location evidence="13">Cell membrane</location>
        <location evidence="13">Sarcolemma</location>
        <location evidence="13">T-tubule</location>
    </subcellularLocation>
    <subcellularLocation>
        <location evidence="1">Cytoplasm</location>
        <location evidence="1">Cytoskeleton</location>
    </subcellularLocation>
    <subcellularLocation>
        <location evidence="2">Lysosome</location>
    </subcellularLocation>
    <subcellularLocation>
        <location evidence="14">Postsynaptic cell membrane</location>
    </subcellularLocation>
</comment>
<dbReference type="SUPFAM" id="SSF48403">
    <property type="entry name" value="Ankyrin repeat"/>
    <property type="match status" value="3"/>
</dbReference>
<keyword evidence="3" id="KW-1003">Cell membrane</keyword>
<dbReference type="PROSITE" id="PS50297">
    <property type="entry name" value="ANK_REP_REGION"/>
    <property type="match status" value="21"/>
</dbReference>
<evidence type="ECO:0000256" key="11">
    <source>
        <dbReference type="ARBA" id="ARBA00023228"/>
    </source>
</evidence>
<feature type="repeat" description="ANK" evidence="15">
    <location>
        <begin position="564"/>
        <end position="596"/>
    </location>
</feature>
<evidence type="ECO:0000256" key="13">
    <source>
        <dbReference type="ARBA" id="ARBA00024012"/>
    </source>
</evidence>
<dbReference type="GO" id="GO:0043266">
    <property type="term" value="P:regulation of potassium ion transport"/>
    <property type="evidence" value="ECO:0007669"/>
    <property type="project" value="UniProtKB-ARBA"/>
</dbReference>
<evidence type="ECO:0000256" key="8">
    <source>
        <dbReference type="ARBA" id="ARBA00023043"/>
    </source>
</evidence>
<reference evidence="20" key="1">
    <citation type="submission" date="2025-08" db="UniProtKB">
        <authorList>
            <consortium name="RefSeq"/>
        </authorList>
    </citation>
    <scope>IDENTIFICATION</scope>
</reference>
<feature type="repeat" description="ANK" evidence="15">
    <location>
        <begin position="333"/>
        <end position="365"/>
    </location>
</feature>
<evidence type="ECO:0000313" key="19">
    <source>
        <dbReference type="Proteomes" id="UP000515126"/>
    </source>
</evidence>
<proteinExistence type="predicted"/>
<dbReference type="FunFam" id="1.25.40.20:FF:000002">
    <property type="entry name" value="Ankyrin-2 isoform 2"/>
    <property type="match status" value="1"/>
</dbReference>
<feature type="repeat" description="ANK" evidence="15">
    <location>
        <begin position="729"/>
        <end position="761"/>
    </location>
</feature>
<dbReference type="PROSITE" id="PS50088">
    <property type="entry name" value="ANK_REPEAT"/>
    <property type="match status" value="21"/>
</dbReference>
<feature type="domain" description="Death" evidence="17">
    <location>
        <begin position="1477"/>
        <end position="1561"/>
    </location>
</feature>
<dbReference type="Gene3D" id="2.60.40.2660">
    <property type="match status" value="1"/>
</dbReference>
<organism evidence="19 20">
    <name type="scientific">Mus caroli</name>
    <name type="common">Ryukyu mouse</name>
    <name type="synonym">Ricefield mouse</name>
    <dbReference type="NCBI Taxonomy" id="10089"/>
    <lineage>
        <taxon>Eukaryota</taxon>
        <taxon>Metazoa</taxon>
        <taxon>Chordata</taxon>
        <taxon>Craniata</taxon>
        <taxon>Vertebrata</taxon>
        <taxon>Euteleostomi</taxon>
        <taxon>Mammalia</taxon>
        <taxon>Eutheria</taxon>
        <taxon>Euarchontoglires</taxon>
        <taxon>Glires</taxon>
        <taxon>Rodentia</taxon>
        <taxon>Myomorpha</taxon>
        <taxon>Muroidea</taxon>
        <taxon>Muridae</taxon>
        <taxon>Murinae</taxon>
        <taxon>Mus</taxon>
        <taxon>Mus</taxon>
    </lineage>
</organism>
<keyword evidence="10" id="KW-0206">Cytoskeleton</keyword>
<dbReference type="GO" id="GO:0014704">
    <property type="term" value="C:intercalated disc"/>
    <property type="evidence" value="ECO:0007669"/>
    <property type="project" value="UniProtKB-ARBA"/>
</dbReference>
<dbReference type="PANTHER" id="PTHR24123:SF74">
    <property type="entry name" value="ANKYRIN 3"/>
    <property type="match status" value="1"/>
</dbReference>
<dbReference type="GO" id="GO:0030315">
    <property type="term" value="C:T-tubule"/>
    <property type="evidence" value="ECO:0007669"/>
    <property type="project" value="UniProtKB-SubCell"/>
</dbReference>
<dbReference type="Pfam" id="PF00791">
    <property type="entry name" value="ZU5"/>
    <property type="match status" value="1"/>
</dbReference>
<dbReference type="FunFam" id="1.25.40.20:FF:000001">
    <property type="entry name" value="Ankyrin-2 isoform 2"/>
    <property type="match status" value="1"/>
</dbReference>
<feature type="repeat" description="ANK" evidence="15">
    <location>
        <begin position="73"/>
        <end position="105"/>
    </location>
</feature>
<dbReference type="GO" id="GO:1904062">
    <property type="term" value="P:regulation of monoatomic cation transmembrane transport"/>
    <property type="evidence" value="ECO:0007669"/>
    <property type="project" value="UniProtKB-ARBA"/>
</dbReference>
<evidence type="ECO:0000313" key="20">
    <source>
        <dbReference type="RefSeq" id="XP_029338087.1"/>
    </source>
</evidence>
<gene>
    <name evidence="20" type="primary">Ank3</name>
</gene>
<feature type="region of interest" description="Disordered" evidence="16">
    <location>
        <begin position="862"/>
        <end position="881"/>
    </location>
</feature>
<feature type="repeat" description="ANK" evidence="15">
    <location>
        <begin position="597"/>
        <end position="629"/>
    </location>
</feature>
<feature type="repeat" description="ANK" evidence="15">
    <location>
        <begin position="366"/>
        <end position="398"/>
    </location>
</feature>
<dbReference type="CTD" id="288"/>
<keyword evidence="12" id="KW-0628">Postsynaptic cell membrane</keyword>
<dbReference type="CDD" id="cd08803">
    <property type="entry name" value="Death_ank3"/>
    <property type="match status" value="1"/>
</dbReference>
<feature type="compositionally biased region" description="Acidic residues" evidence="16">
    <location>
        <begin position="865"/>
        <end position="876"/>
    </location>
</feature>
<evidence type="ECO:0000256" key="2">
    <source>
        <dbReference type="ARBA" id="ARBA00004371"/>
    </source>
</evidence>
<dbReference type="SMART" id="SM00218">
    <property type="entry name" value="ZU5"/>
    <property type="match status" value="1"/>
</dbReference>
<dbReference type="SMART" id="SM00005">
    <property type="entry name" value="DEATH"/>
    <property type="match status" value="1"/>
</dbReference>
<dbReference type="GO" id="GO:0007165">
    <property type="term" value="P:signal transduction"/>
    <property type="evidence" value="ECO:0007669"/>
    <property type="project" value="InterPro"/>
</dbReference>
<dbReference type="Pfam" id="PF00023">
    <property type="entry name" value="Ank"/>
    <property type="match status" value="2"/>
</dbReference>
<protein>
    <submittedName>
        <fullName evidence="20">Ankyrin-3 isoform X8</fullName>
    </submittedName>
</protein>
<keyword evidence="5" id="KW-0597">Phosphoprotein</keyword>
<dbReference type="GO" id="GO:0044325">
    <property type="term" value="F:transmembrane transporter binding"/>
    <property type="evidence" value="ECO:0007669"/>
    <property type="project" value="UniProtKB-ARBA"/>
</dbReference>
<feature type="repeat" description="ANK" evidence="15">
    <location>
        <begin position="300"/>
        <end position="332"/>
    </location>
</feature>
<evidence type="ECO:0000256" key="15">
    <source>
        <dbReference type="PROSITE-ProRule" id="PRU00023"/>
    </source>
</evidence>
<evidence type="ECO:0000256" key="10">
    <source>
        <dbReference type="ARBA" id="ARBA00023212"/>
    </source>
</evidence>
<dbReference type="Proteomes" id="UP000515126">
    <property type="component" value="Chromosome 10"/>
</dbReference>